<organism evidence="1 2">
    <name type="scientific">Gigaspora margarita</name>
    <dbReference type="NCBI Taxonomy" id="4874"/>
    <lineage>
        <taxon>Eukaryota</taxon>
        <taxon>Fungi</taxon>
        <taxon>Fungi incertae sedis</taxon>
        <taxon>Mucoromycota</taxon>
        <taxon>Glomeromycotina</taxon>
        <taxon>Glomeromycetes</taxon>
        <taxon>Diversisporales</taxon>
        <taxon>Gigasporaceae</taxon>
        <taxon>Gigaspora</taxon>
    </lineage>
</organism>
<reference evidence="1 2" key="1">
    <citation type="submission" date="2021-06" db="EMBL/GenBank/DDBJ databases">
        <authorList>
            <person name="Kallberg Y."/>
            <person name="Tangrot J."/>
            <person name="Rosling A."/>
        </authorList>
    </citation>
    <scope>NUCLEOTIDE SEQUENCE [LARGE SCALE GENOMIC DNA]</scope>
    <source>
        <strain evidence="1 2">120-4 pot B 10/14</strain>
    </source>
</reference>
<gene>
    <name evidence="1" type="ORF">GMARGA_LOCUS23495</name>
</gene>
<protein>
    <submittedName>
        <fullName evidence="1">23069_t:CDS:1</fullName>
    </submittedName>
</protein>
<dbReference type="EMBL" id="CAJVQB010023845">
    <property type="protein sequence ID" value="CAG8802803.1"/>
    <property type="molecule type" value="Genomic_DNA"/>
</dbReference>
<keyword evidence="2" id="KW-1185">Reference proteome</keyword>
<evidence type="ECO:0000313" key="2">
    <source>
        <dbReference type="Proteomes" id="UP000789901"/>
    </source>
</evidence>
<comment type="caution">
    <text evidence="1">The sequence shown here is derived from an EMBL/GenBank/DDBJ whole genome shotgun (WGS) entry which is preliminary data.</text>
</comment>
<accession>A0ABN7VXS6</accession>
<name>A0ABN7VXS6_GIGMA</name>
<sequence>IQAITSAYLIKILQNKRAKTVYNTSKKASYYSLELLKNSDFSSYSVDFLMTSPMDINTTNHSHIQTGADILARVLKMTEVTQTMALDTNTIANINPWTDKAWSNPILPL</sequence>
<feature type="non-terminal residue" evidence="1">
    <location>
        <position position="1"/>
    </location>
</feature>
<proteinExistence type="predicted"/>
<dbReference type="Proteomes" id="UP000789901">
    <property type="component" value="Unassembled WGS sequence"/>
</dbReference>
<evidence type="ECO:0000313" key="1">
    <source>
        <dbReference type="EMBL" id="CAG8802803.1"/>
    </source>
</evidence>